<keyword evidence="2" id="KW-1185">Reference proteome</keyword>
<feature type="non-terminal residue" evidence="1">
    <location>
        <position position="1"/>
    </location>
</feature>
<dbReference type="HOGENOM" id="CLU_3074510_0_0_1"/>
<dbReference type="Proteomes" id="UP000008063">
    <property type="component" value="Unassembled WGS sequence"/>
</dbReference>
<dbReference type="InParanoid" id="F8Q2Q8"/>
<dbReference type="AlphaFoldDB" id="F8Q2Q8"/>
<organism evidence="2">
    <name type="scientific">Serpula lacrymans var. lacrymans (strain S7.3)</name>
    <name type="common">Dry rot fungus</name>
    <dbReference type="NCBI Taxonomy" id="936435"/>
    <lineage>
        <taxon>Eukaryota</taxon>
        <taxon>Fungi</taxon>
        <taxon>Dikarya</taxon>
        <taxon>Basidiomycota</taxon>
        <taxon>Agaricomycotina</taxon>
        <taxon>Agaricomycetes</taxon>
        <taxon>Agaricomycetidae</taxon>
        <taxon>Boletales</taxon>
        <taxon>Coniophorineae</taxon>
        <taxon>Serpulaceae</taxon>
        <taxon>Serpula</taxon>
    </lineage>
</organism>
<dbReference type="EMBL" id="GL945482">
    <property type="protein sequence ID" value="EGN97469.1"/>
    <property type="molecule type" value="Genomic_DNA"/>
</dbReference>
<evidence type="ECO:0000313" key="1">
    <source>
        <dbReference type="EMBL" id="EGN97469.1"/>
    </source>
</evidence>
<reference evidence="2" key="1">
    <citation type="journal article" date="2011" name="Science">
        <title>The plant cell wall-decomposing machinery underlies the functional diversity of forest fungi.</title>
        <authorList>
            <person name="Eastwood D.C."/>
            <person name="Floudas D."/>
            <person name="Binder M."/>
            <person name="Majcherczyk A."/>
            <person name="Schneider P."/>
            <person name="Aerts A."/>
            <person name="Asiegbu F.O."/>
            <person name="Baker S.E."/>
            <person name="Barry K."/>
            <person name="Bendiksby M."/>
            <person name="Blumentritt M."/>
            <person name="Coutinho P.M."/>
            <person name="Cullen D."/>
            <person name="de Vries R.P."/>
            <person name="Gathman A."/>
            <person name="Goodell B."/>
            <person name="Henrissat B."/>
            <person name="Ihrmark K."/>
            <person name="Kauserud H."/>
            <person name="Kohler A."/>
            <person name="LaButti K."/>
            <person name="Lapidus A."/>
            <person name="Lavin J.L."/>
            <person name="Lee Y.-H."/>
            <person name="Lindquist E."/>
            <person name="Lilly W."/>
            <person name="Lucas S."/>
            <person name="Morin E."/>
            <person name="Murat C."/>
            <person name="Oguiza J.A."/>
            <person name="Park J."/>
            <person name="Pisabarro A.G."/>
            <person name="Riley R."/>
            <person name="Rosling A."/>
            <person name="Salamov A."/>
            <person name="Schmidt O."/>
            <person name="Schmutz J."/>
            <person name="Skrede I."/>
            <person name="Stenlid J."/>
            <person name="Wiebenga A."/>
            <person name="Xie X."/>
            <person name="Kuees U."/>
            <person name="Hibbett D.S."/>
            <person name="Hoffmeister D."/>
            <person name="Hoegberg N."/>
            <person name="Martin F."/>
            <person name="Grigoriev I.V."/>
            <person name="Watkinson S.C."/>
        </authorList>
    </citation>
    <scope>NUCLEOTIDE SEQUENCE [LARGE SCALE GENOMIC DNA]</scope>
    <source>
        <strain evidence="2">strain S7.3</strain>
    </source>
</reference>
<accession>F8Q2Q8</accession>
<gene>
    <name evidence="1" type="ORF">SERLA73DRAFT_139702</name>
</gene>
<sequence>TVNPNLTRRHPQTVPPTEQMLQSLHNLRISTEQALLFASDVLVHDIVLSREFF</sequence>
<evidence type="ECO:0000313" key="2">
    <source>
        <dbReference type="Proteomes" id="UP000008063"/>
    </source>
</evidence>
<proteinExistence type="predicted"/>
<protein>
    <submittedName>
        <fullName evidence="1">Uncharacterized protein</fullName>
    </submittedName>
</protein>
<name>F8Q2Q8_SERL3</name>